<feature type="chain" id="PRO_5025559472" description="Secreted protein" evidence="1">
    <location>
        <begin position="30"/>
        <end position="132"/>
    </location>
</feature>
<protein>
    <recommendedName>
        <fullName evidence="3">Secreted protein</fullName>
    </recommendedName>
</protein>
<dbReference type="EMBL" id="GIFC01010313">
    <property type="protein sequence ID" value="MXU92396.1"/>
    <property type="molecule type" value="Transcribed_RNA"/>
</dbReference>
<dbReference type="AlphaFoldDB" id="A0A6B0URT8"/>
<proteinExistence type="predicted"/>
<reference evidence="2" key="1">
    <citation type="submission" date="2019-12" db="EMBL/GenBank/DDBJ databases">
        <title>An insight into the sialome of adult female Ixodes ricinus ticks feeding for 6 days.</title>
        <authorList>
            <person name="Perner J."/>
            <person name="Ribeiro J.M.C."/>
        </authorList>
    </citation>
    <scope>NUCLEOTIDE SEQUENCE</scope>
    <source>
        <strain evidence="2">Semi-engorged</strain>
        <tissue evidence="2">Salivary glands</tissue>
    </source>
</reference>
<keyword evidence="1" id="KW-0732">Signal</keyword>
<evidence type="ECO:0008006" key="3">
    <source>
        <dbReference type="Google" id="ProtNLM"/>
    </source>
</evidence>
<evidence type="ECO:0000313" key="2">
    <source>
        <dbReference type="EMBL" id="MXU92396.1"/>
    </source>
</evidence>
<organism evidence="2">
    <name type="scientific">Ixodes ricinus</name>
    <name type="common">Common tick</name>
    <name type="synonym">Acarus ricinus</name>
    <dbReference type="NCBI Taxonomy" id="34613"/>
    <lineage>
        <taxon>Eukaryota</taxon>
        <taxon>Metazoa</taxon>
        <taxon>Ecdysozoa</taxon>
        <taxon>Arthropoda</taxon>
        <taxon>Chelicerata</taxon>
        <taxon>Arachnida</taxon>
        <taxon>Acari</taxon>
        <taxon>Parasitiformes</taxon>
        <taxon>Ixodida</taxon>
        <taxon>Ixodoidea</taxon>
        <taxon>Ixodidae</taxon>
        <taxon>Ixodinae</taxon>
        <taxon>Ixodes</taxon>
    </lineage>
</organism>
<evidence type="ECO:0000256" key="1">
    <source>
        <dbReference type="SAM" id="SignalP"/>
    </source>
</evidence>
<sequence>MPGKQRTTLRVSLHVVSCFIFNHHQLVSALALCSYVYKSWPKHSDGINTTFSPAICQLKTLMPGKQRTTLRVSLHVVSCFIFNHHQLVSALALCSYVYKSWPKHSDGINTTFSPAICQLASRWLSCSTVVSH</sequence>
<name>A0A6B0URT8_IXORI</name>
<accession>A0A6B0URT8</accession>
<feature type="signal peptide" evidence="1">
    <location>
        <begin position="1"/>
        <end position="29"/>
    </location>
</feature>